<dbReference type="EC" id="3.4.-.-" evidence="3"/>
<dbReference type="InterPro" id="IPR026898">
    <property type="entry name" value="PrsW"/>
</dbReference>
<protein>
    <submittedName>
        <fullName evidence="3">PrsW family glutamic-type intramembrane protease</fullName>
        <ecNumber evidence="3">3.4.-.-</ecNumber>
    </submittedName>
</protein>
<accession>A0AA96WRI1</accession>
<dbReference type="RefSeq" id="WP_316426322.1">
    <property type="nucleotide sequence ID" value="NZ_CP130144.1"/>
</dbReference>
<dbReference type="Gene3D" id="2.60.200.20">
    <property type="match status" value="1"/>
</dbReference>
<keyword evidence="3" id="KW-0378">Hydrolase</keyword>
<organism evidence="3">
    <name type="scientific">Leptolyngbya boryana CZ1</name>
    <dbReference type="NCBI Taxonomy" id="3060204"/>
    <lineage>
        <taxon>Bacteria</taxon>
        <taxon>Bacillati</taxon>
        <taxon>Cyanobacteriota</taxon>
        <taxon>Cyanophyceae</taxon>
        <taxon>Leptolyngbyales</taxon>
        <taxon>Leptolyngbyaceae</taxon>
        <taxon>Leptolyngbya group</taxon>
        <taxon>Leptolyngbya</taxon>
    </lineage>
</organism>
<dbReference type="PANTHER" id="PTHR36844">
    <property type="entry name" value="PROTEASE PRSW"/>
    <property type="match status" value="1"/>
</dbReference>
<gene>
    <name evidence="3" type="ORF">Q2T42_20085</name>
</gene>
<dbReference type="Pfam" id="PF13367">
    <property type="entry name" value="PrsW-protease"/>
    <property type="match status" value="1"/>
</dbReference>
<reference evidence="3" key="2">
    <citation type="submission" date="2023-07" db="EMBL/GenBank/DDBJ databases">
        <authorList>
            <person name="Bai X.-H."/>
            <person name="Wang H.-H."/>
            <person name="Wang J."/>
            <person name="Ma M.-Y."/>
            <person name="Hu H.-H."/>
            <person name="Song Z.-L."/>
            <person name="Ma H.-G."/>
            <person name="Fan Y."/>
            <person name="Du C.-Y."/>
            <person name="Xu J.-C."/>
        </authorList>
    </citation>
    <scope>NUCLEOTIDE SEQUENCE</scope>
    <source>
        <strain evidence="3">CZ1</strain>
    </source>
</reference>
<keyword evidence="3" id="KW-0645">Protease</keyword>
<feature type="transmembrane region" description="Helical" evidence="1">
    <location>
        <begin position="388"/>
        <end position="409"/>
    </location>
</feature>
<feature type="transmembrane region" description="Helical" evidence="1">
    <location>
        <begin position="141"/>
        <end position="162"/>
    </location>
</feature>
<keyword evidence="1" id="KW-0472">Membrane</keyword>
<dbReference type="CDD" id="cd00060">
    <property type="entry name" value="FHA"/>
    <property type="match status" value="1"/>
</dbReference>
<dbReference type="SUPFAM" id="SSF49879">
    <property type="entry name" value="SMAD/FHA domain"/>
    <property type="match status" value="1"/>
</dbReference>
<dbReference type="PROSITE" id="PS50006">
    <property type="entry name" value="FHA_DOMAIN"/>
    <property type="match status" value="1"/>
</dbReference>
<dbReference type="AlphaFoldDB" id="A0AA96WRI1"/>
<proteinExistence type="predicted"/>
<dbReference type="InterPro" id="IPR008984">
    <property type="entry name" value="SMAD_FHA_dom_sf"/>
</dbReference>
<sequence>MSTRAFLKRISSTSANSAQYALSPTQTIVIGRELTCQIVLDSVNYQGVSRRHLEVHPVSPGTWEICDLGSANGTYINGQKLQGNRILQHGDRIHLGRNSTYFQFECQQVNPTPNIRPIPMQPDDSLHLSQMLPIVANQKALFQKAFLIPGILTVLLVVGLFASLGNPLLFNALLAISLAIGAYYFIYQLSGKPKPWWLLVGSAIMTIFVLISPLFIVFLFIFRQILPGSILESPDAGFITIFIHMFFGAGLMEELIKALPIFAALWFGRMLRSPWKERLGVWEPLDGILIGAASAMGFTLLETMFQYVPGIVQQVSEQSGAGAGELIGIQLLIPRILGSIAGHMAYSGYFGYFIGLSVLKPSKRWSILGIGYLTSSLLHALWNSSESLSIFVTAIVGILSYAFLMAAILKARQLSPTRSQNFRTRLNP</sequence>
<dbReference type="PANTHER" id="PTHR36844:SF1">
    <property type="entry name" value="PROTEASE PRSW"/>
    <property type="match status" value="1"/>
</dbReference>
<feature type="transmembrane region" description="Helical" evidence="1">
    <location>
        <begin position="365"/>
        <end position="382"/>
    </location>
</feature>
<feature type="transmembrane region" description="Helical" evidence="1">
    <location>
        <begin position="168"/>
        <end position="186"/>
    </location>
</feature>
<keyword evidence="1" id="KW-1133">Transmembrane helix</keyword>
<reference evidence="3" key="1">
    <citation type="journal article" date="2023" name="Plants (Basel)">
        <title>Genomic Analysis of Leptolyngbya boryana CZ1 Reveals Efficient Carbon Fixation Modules.</title>
        <authorList>
            <person name="Bai X."/>
            <person name="Wang H."/>
            <person name="Cheng W."/>
            <person name="Wang J."/>
            <person name="Ma M."/>
            <person name="Hu H."/>
            <person name="Song Z."/>
            <person name="Ma H."/>
            <person name="Fan Y."/>
            <person name="Du C."/>
            <person name="Xu J."/>
        </authorList>
    </citation>
    <scope>NUCLEOTIDE SEQUENCE</scope>
    <source>
        <strain evidence="3">CZ1</strain>
    </source>
</reference>
<evidence type="ECO:0000256" key="1">
    <source>
        <dbReference type="SAM" id="Phobius"/>
    </source>
</evidence>
<feature type="transmembrane region" description="Helical" evidence="1">
    <location>
        <begin position="288"/>
        <end position="307"/>
    </location>
</feature>
<dbReference type="InterPro" id="IPR000253">
    <property type="entry name" value="FHA_dom"/>
</dbReference>
<evidence type="ECO:0000313" key="3">
    <source>
        <dbReference type="EMBL" id="WNZ44133.1"/>
    </source>
</evidence>
<dbReference type="GO" id="GO:0006508">
    <property type="term" value="P:proteolysis"/>
    <property type="evidence" value="ECO:0007669"/>
    <property type="project" value="UniProtKB-KW"/>
</dbReference>
<feature type="domain" description="FHA" evidence="2">
    <location>
        <begin position="28"/>
        <end position="81"/>
    </location>
</feature>
<feature type="transmembrane region" description="Helical" evidence="1">
    <location>
        <begin position="198"/>
        <end position="221"/>
    </location>
</feature>
<keyword evidence="1" id="KW-0812">Transmembrane</keyword>
<feature type="transmembrane region" description="Helical" evidence="1">
    <location>
        <begin position="241"/>
        <end position="267"/>
    </location>
</feature>
<feature type="transmembrane region" description="Helical" evidence="1">
    <location>
        <begin position="327"/>
        <end position="353"/>
    </location>
</feature>
<name>A0AA96WRI1_LEPBY</name>
<dbReference type="SMART" id="SM00240">
    <property type="entry name" value="FHA"/>
    <property type="match status" value="1"/>
</dbReference>
<dbReference type="GO" id="GO:0008233">
    <property type="term" value="F:peptidase activity"/>
    <property type="evidence" value="ECO:0007669"/>
    <property type="project" value="UniProtKB-KW"/>
</dbReference>
<evidence type="ECO:0000259" key="2">
    <source>
        <dbReference type="PROSITE" id="PS50006"/>
    </source>
</evidence>
<dbReference type="EMBL" id="CP130144">
    <property type="protein sequence ID" value="WNZ44133.1"/>
    <property type="molecule type" value="Genomic_DNA"/>
</dbReference>
<dbReference type="Pfam" id="PF00498">
    <property type="entry name" value="FHA"/>
    <property type="match status" value="1"/>
</dbReference>